<keyword evidence="1" id="KW-1133">Transmembrane helix</keyword>
<evidence type="ECO:0000256" key="1">
    <source>
        <dbReference type="SAM" id="Phobius"/>
    </source>
</evidence>
<evidence type="ECO:0000313" key="2">
    <source>
        <dbReference type="EMBL" id="SFE57667.1"/>
    </source>
</evidence>
<dbReference type="InterPro" id="IPR018672">
    <property type="entry name" value="DUF2140"/>
</dbReference>
<protein>
    <submittedName>
        <fullName evidence="2">Uncharacterized protein YpmS</fullName>
    </submittedName>
</protein>
<feature type="transmembrane region" description="Helical" evidence="1">
    <location>
        <begin position="12"/>
        <end position="36"/>
    </location>
</feature>
<dbReference type="Proteomes" id="UP000199516">
    <property type="component" value="Unassembled WGS sequence"/>
</dbReference>
<proteinExistence type="predicted"/>
<dbReference type="RefSeq" id="WP_177194718.1">
    <property type="nucleotide sequence ID" value="NZ_FONT01000002.1"/>
</dbReference>
<reference evidence="2 3" key="1">
    <citation type="submission" date="2016-10" db="EMBL/GenBank/DDBJ databases">
        <authorList>
            <person name="de Groot N.N."/>
        </authorList>
    </citation>
    <scope>NUCLEOTIDE SEQUENCE [LARGE SCALE GENOMIC DNA]</scope>
    <source>
        <strain evidence="2 3">DSM 23995</strain>
    </source>
</reference>
<organism evidence="2 3">
    <name type="scientific">Alteribacillus iranensis</name>
    <dbReference type="NCBI Taxonomy" id="930128"/>
    <lineage>
        <taxon>Bacteria</taxon>
        <taxon>Bacillati</taxon>
        <taxon>Bacillota</taxon>
        <taxon>Bacilli</taxon>
        <taxon>Bacillales</taxon>
        <taxon>Bacillaceae</taxon>
        <taxon>Alteribacillus</taxon>
    </lineage>
</organism>
<keyword evidence="1" id="KW-0472">Membrane</keyword>
<name>A0A1I2BNT9_9BACI</name>
<dbReference type="Pfam" id="PF09911">
    <property type="entry name" value="DUF2140"/>
    <property type="match status" value="1"/>
</dbReference>
<dbReference type="STRING" id="930128.SAMN05192532_102417"/>
<keyword evidence="1" id="KW-0812">Transmembrane</keyword>
<dbReference type="EMBL" id="FONT01000002">
    <property type="protein sequence ID" value="SFE57667.1"/>
    <property type="molecule type" value="Genomic_DNA"/>
</dbReference>
<evidence type="ECO:0000313" key="3">
    <source>
        <dbReference type="Proteomes" id="UP000199516"/>
    </source>
</evidence>
<accession>A0A1I2BNT9</accession>
<sequence length="215" mass="25178">MRNLQNKIKQQNIWKWLFFFLVVLNAGVIFYVILLFQSSPDDRLLPAAPDPKEADLEFTIVSDKDNLNELINRYLRELTADQDMDYTVYLENNVRLAGSIRAFNQEIPALIVLDPVVQDNGDLILQQESISLGQLQLPNRRVLDYVQSNYRMPEWIEVDPENEIIHVAVTEISKNENIRIEAQQFDLENDQISFSIHTPYESLPFNKSRIMNYFK</sequence>
<keyword evidence="3" id="KW-1185">Reference proteome</keyword>
<gene>
    <name evidence="2" type="ORF">SAMN05192532_102417</name>
</gene>
<dbReference type="AlphaFoldDB" id="A0A1I2BNT9"/>